<dbReference type="STRING" id="634436.SAMN05216361_0116"/>
<evidence type="ECO:0000256" key="1">
    <source>
        <dbReference type="SAM" id="Coils"/>
    </source>
</evidence>
<reference evidence="3" key="1">
    <citation type="submission" date="2016-11" db="EMBL/GenBank/DDBJ databases">
        <authorList>
            <person name="Varghese N."/>
            <person name="Submissions S."/>
        </authorList>
    </citation>
    <scope>NUCLEOTIDE SEQUENCE [LARGE SCALE GENOMIC DNA]</scope>
    <source>
        <strain evidence="3">CGMCC 1.8995</strain>
    </source>
</reference>
<keyword evidence="3" id="KW-1185">Reference proteome</keyword>
<feature type="coiled-coil region" evidence="1">
    <location>
        <begin position="199"/>
        <end position="589"/>
    </location>
</feature>
<dbReference type="PANTHER" id="PTHR31915:SF6">
    <property type="entry name" value="SKICH DOMAIN-CONTAINING PROTEIN"/>
    <property type="match status" value="1"/>
</dbReference>
<dbReference type="PANTHER" id="PTHR31915">
    <property type="entry name" value="SKICH DOMAIN-CONTAINING PROTEIN"/>
    <property type="match status" value="1"/>
</dbReference>
<organism evidence="2 3">
    <name type="scientific">Marisediminitalea aggregata</name>
    <dbReference type="NCBI Taxonomy" id="634436"/>
    <lineage>
        <taxon>Bacteria</taxon>
        <taxon>Pseudomonadati</taxon>
        <taxon>Pseudomonadota</taxon>
        <taxon>Gammaproteobacteria</taxon>
        <taxon>Alteromonadales</taxon>
        <taxon>Alteromonadaceae</taxon>
        <taxon>Marisediminitalea</taxon>
    </lineage>
</organism>
<proteinExistence type="predicted"/>
<sequence length="975" mass="108766">MSKKLFVAPNHHLLRYAQKAIGEEISESTIKAGYLHAEYDWQDIDDEDDISTEDLISLITAGSADSPCVYVIKENTDTHQLLLPPVSAWIMLVNEQQSCPVESAVNNWLEYIDCAKQLLLLYPGQVVATWPQALGNSSIIEQQLQLILAQDPRIAIATQEWQSFVVSSGSEPSAIALASELLIQKQTQAESEKENFQAKVALKQEISDLNDELAKVCAERNTLAELEPQLNAKRTELEQSQQSVATLQEELKQSQAAHQQVNTALNTKEAQLGVLAEEVEQLKTTLSQHEELKAVLEKTQTHLTDLQEEYQSASQEKLQLVSRLEKSHQQLEEKVSQLEAANVQISQLQTENEKLADSNKTAENELNQVKNKAVELEAQLNAAGNELEEQKNELELATLQVTQLQQELEQLAQDKKALEDVLEKSATKEKMQAEQLNDNSKALTEAQEELQLVTLQLSQLQEELESVSTKEQNLQTALQSVKAEAEQAKSEASLSASKYSESCAELELATLQLVQLQEELEQVFAREQTASKALSDAEIAQAAAKQNADEATAQLGVSQQEIELLTLQLSQLQEELEHYFVAYQKLKADSSTAARDAECYWQDIIKARSNTFLVAQKVQITGGFDKDNVHRLITRLNQVTNLKTKWDAFSVMFNDRNGKLDIEFHAPSENRIYPLSEFVKTGSSAVCDYSIIKPFEGLSCTVLSALGYEDKSLLTEIVREVCIHLQNESCEVLKQAEQVNIQAWLPKLERMLEALSSPDSMTTILEDLLTESEEPVDAEKQAKALEQESPVTVTELAGEPTIPAPEGIPQVADDLSFTKLTLTQNMVAETNQHLSIRADNLSYADRTFEKFEFKIGAKRIDKHGFTQFGSIELREQQGVAPISDWSIAAEDKWGKKLVLSLGPIITAAEKQNIMSLNSQDQAFVRAFLSALIKHIHKLDLSDIEPANPLSDWHAMLISMLDQFNQTAPKPAEKGE</sequence>
<protein>
    <submittedName>
        <fullName evidence="2">Uncharacterized protein</fullName>
    </submittedName>
</protein>
<dbReference type="InterPro" id="IPR051002">
    <property type="entry name" value="UBA_autophagy_assoc_protein"/>
</dbReference>
<dbReference type="EMBL" id="FQWD01000013">
    <property type="protein sequence ID" value="SHH43118.1"/>
    <property type="molecule type" value="Genomic_DNA"/>
</dbReference>
<dbReference type="AlphaFoldDB" id="A0A1M5SXV9"/>
<name>A0A1M5SXV9_9ALTE</name>
<evidence type="ECO:0000313" key="2">
    <source>
        <dbReference type="EMBL" id="SHH43118.1"/>
    </source>
</evidence>
<dbReference type="OrthoDB" id="9882019at2"/>
<evidence type="ECO:0000313" key="3">
    <source>
        <dbReference type="Proteomes" id="UP000184520"/>
    </source>
</evidence>
<gene>
    <name evidence="2" type="ORF">SAMN05216361_0116</name>
</gene>
<keyword evidence="1" id="KW-0175">Coiled coil</keyword>
<dbReference type="Proteomes" id="UP000184520">
    <property type="component" value="Unassembled WGS sequence"/>
</dbReference>
<accession>A0A1M5SXV9</accession>
<dbReference type="RefSeq" id="WP_073325454.1">
    <property type="nucleotide sequence ID" value="NZ_FQWD01000013.1"/>
</dbReference>